<dbReference type="Pfam" id="PF01966">
    <property type="entry name" value="HD"/>
    <property type="match status" value="1"/>
</dbReference>
<dbReference type="InterPro" id="IPR003607">
    <property type="entry name" value="HD/PDEase_dom"/>
</dbReference>
<name>A0ABN6X625_9MICO</name>
<dbReference type="SMART" id="SM00471">
    <property type="entry name" value="HDc"/>
    <property type="match status" value="1"/>
</dbReference>
<proteinExistence type="predicted"/>
<reference evidence="4" key="1">
    <citation type="journal article" date="2019" name="Int. J. Syst. Evol. Microbiol.">
        <title>The Global Catalogue of Microorganisms (GCM) 10K type strain sequencing project: providing services to taxonomists for standard genome sequencing and annotation.</title>
        <authorList>
            <consortium name="The Broad Institute Genomics Platform"/>
            <consortium name="The Broad Institute Genome Sequencing Center for Infectious Disease"/>
            <person name="Wu L."/>
            <person name="Ma J."/>
        </authorList>
    </citation>
    <scope>NUCLEOTIDE SEQUENCE [LARGE SCALE GENOMIC DNA]</scope>
    <source>
        <strain evidence="4">NBRC 106310</strain>
    </source>
</reference>
<dbReference type="Pfam" id="PF13286">
    <property type="entry name" value="HD_assoc"/>
    <property type="match status" value="1"/>
</dbReference>
<accession>A0ABN6X625</accession>
<keyword evidence="4" id="KW-1185">Reference proteome</keyword>
<dbReference type="NCBIfam" id="TIGR01353">
    <property type="entry name" value="dGTP_triPase"/>
    <property type="match status" value="1"/>
</dbReference>
<dbReference type="PROSITE" id="PS51831">
    <property type="entry name" value="HD"/>
    <property type="match status" value="1"/>
</dbReference>
<dbReference type="RefSeq" id="WP_286299788.1">
    <property type="nucleotide sequence ID" value="NZ_AP027728.1"/>
</dbReference>
<dbReference type="PANTHER" id="PTHR11373">
    <property type="entry name" value="DEOXYNUCLEOSIDE TRIPHOSPHATE TRIPHOSPHOHYDROLASE"/>
    <property type="match status" value="1"/>
</dbReference>
<sequence length="505" mass="55804">MPQHPPPAIQNASDPRQTRRLPETLNEFQQAEGHPQFRVDVERIRFSPYYSRLSAVTQVISQAGAGLAVHNRLTHSIKVAAVARAIATHLSTQTDERGAIVDELGGAHPVVVQAAAAAHDLGHPPFGHLGEQALDRLARTRFGLGEGFEGNAQTYRILTRLDEHDRPGVGLNLTAAVRAAVLKYPWRRGEGGPRRGGASKFNYYAIDEPDAQRALSAYPLIARGQQTVECSIMDISDDIAYSLHDLDDFYRAGLLNPATLSAEFKSWHRELARLRASDAEALAADTRTPGHSLELLWRRLQEKDAWIADPDAFGEAVAKVASEVIDGLVAEPFDGSLASERALARFTTGWIARLQSSVEVHRHPDARSGHVSLNRQAWHEVAVLKFLHERFILERPDLTVYQRGQASVLERLVDGFTAWLDDPSDARRAPRRLIDLVELATDDYHRLRQHSPELVAQRTDADLDALARGRGIIDYVASLTDAQAISLDALLAGRTERLWDAGQGL</sequence>
<evidence type="ECO:0000259" key="2">
    <source>
        <dbReference type="PROSITE" id="PS51831"/>
    </source>
</evidence>
<dbReference type="Proteomes" id="UP001321543">
    <property type="component" value="Chromosome"/>
</dbReference>
<gene>
    <name evidence="3" type="primary">dgt</name>
    <name evidence="3" type="ORF">GCM10025863_21770</name>
</gene>
<feature type="domain" description="HD" evidence="2">
    <location>
        <begin position="72"/>
        <end position="242"/>
    </location>
</feature>
<dbReference type="SUPFAM" id="SSF109604">
    <property type="entry name" value="HD-domain/PDEase-like"/>
    <property type="match status" value="1"/>
</dbReference>
<dbReference type="EMBL" id="AP027728">
    <property type="protein sequence ID" value="BDZ39563.1"/>
    <property type="molecule type" value="Genomic_DNA"/>
</dbReference>
<keyword evidence="1" id="KW-0378">Hydrolase</keyword>
<dbReference type="InterPro" id="IPR006674">
    <property type="entry name" value="HD_domain"/>
</dbReference>
<evidence type="ECO:0000256" key="1">
    <source>
        <dbReference type="ARBA" id="ARBA00022801"/>
    </source>
</evidence>
<evidence type="ECO:0000313" key="4">
    <source>
        <dbReference type="Proteomes" id="UP001321543"/>
    </source>
</evidence>
<dbReference type="Gene3D" id="1.10.3210.10">
    <property type="entry name" value="Hypothetical protein af1432"/>
    <property type="match status" value="1"/>
</dbReference>
<dbReference type="InterPro" id="IPR050135">
    <property type="entry name" value="dGTPase-like"/>
</dbReference>
<dbReference type="InterPro" id="IPR006261">
    <property type="entry name" value="dGTPase"/>
</dbReference>
<organism evidence="3 4">
    <name type="scientific">Microbacterium suwonense</name>
    <dbReference type="NCBI Taxonomy" id="683047"/>
    <lineage>
        <taxon>Bacteria</taxon>
        <taxon>Bacillati</taxon>
        <taxon>Actinomycetota</taxon>
        <taxon>Actinomycetes</taxon>
        <taxon>Micrococcales</taxon>
        <taxon>Microbacteriaceae</taxon>
        <taxon>Microbacterium</taxon>
    </lineage>
</organism>
<evidence type="ECO:0000313" key="3">
    <source>
        <dbReference type="EMBL" id="BDZ39563.1"/>
    </source>
</evidence>
<dbReference type="InterPro" id="IPR026875">
    <property type="entry name" value="PHydrolase_assoc_dom"/>
</dbReference>
<dbReference type="PANTHER" id="PTHR11373:SF32">
    <property type="entry name" value="DEOXYGUANOSINETRIPHOSPHATE TRIPHOSPHOHYDROLASE"/>
    <property type="match status" value="1"/>
</dbReference>
<protein>
    <submittedName>
        <fullName evidence="3">DGTPase</fullName>
    </submittedName>
</protein>